<feature type="region of interest" description="Disordered" evidence="1">
    <location>
        <begin position="1621"/>
        <end position="1640"/>
    </location>
</feature>
<reference evidence="2" key="1">
    <citation type="submission" date="2021-01" db="EMBL/GenBank/DDBJ databases">
        <authorList>
            <person name="Corre E."/>
            <person name="Pelletier E."/>
            <person name="Niang G."/>
            <person name="Scheremetjew M."/>
            <person name="Finn R."/>
            <person name="Kale V."/>
            <person name="Holt S."/>
            <person name="Cochrane G."/>
            <person name="Meng A."/>
            <person name="Brown T."/>
            <person name="Cohen L."/>
        </authorList>
    </citation>
    <scope>NUCLEOTIDE SEQUENCE</scope>
    <source>
        <strain evidence="2">Pop2</strain>
    </source>
</reference>
<feature type="compositionally biased region" description="Low complexity" evidence="1">
    <location>
        <begin position="1524"/>
        <end position="1540"/>
    </location>
</feature>
<feature type="compositionally biased region" description="Polar residues" evidence="1">
    <location>
        <begin position="1246"/>
        <end position="1255"/>
    </location>
</feature>
<feature type="compositionally biased region" description="Polar residues" evidence="1">
    <location>
        <begin position="600"/>
        <end position="609"/>
    </location>
</feature>
<feature type="compositionally biased region" description="Basic and acidic residues" evidence="1">
    <location>
        <begin position="124"/>
        <end position="134"/>
    </location>
</feature>
<feature type="compositionally biased region" description="Basic and acidic residues" evidence="1">
    <location>
        <begin position="1298"/>
        <end position="1321"/>
    </location>
</feature>
<feature type="region of interest" description="Disordered" evidence="1">
    <location>
        <begin position="1099"/>
        <end position="1430"/>
    </location>
</feature>
<feature type="compositionally biased region" description="Polar residues" evidence="1">
    <location>
        <begin position="651"/>
        <end position="661"/>
    </location>
</feature>
<gene>
    <name evidence="2" type="ORF">DBRI1063_LOCUS12467</name>
</gene>
<accession>A0A6U3RNK1</accession>
<feature type="region of interest" description="Disordered" evidence="1">
    <location>
        <begin position="1496"/>
        <end position="1540"/>
    </location>
</feature>
<protein>
    <submittedName>
        <fullName evidence="2">Uncharacterized protein</fullName>
    </submittedName>
</protein>
<feature type="compositionally biased region" description="Polar residues" evidence="1">
    <location>
        <begin position="563"/>
        <end position="577"/>
    </location>
</feature>
<feature type="compositionally biased region" description="Basic residues" evidence="1">
    <location>
        <begin position="1368"/>
        <end position="1379"/>
    </location>
</feature>
<feature type="compositionally biased region" description="Basic residues" evidence="1">
    <location>
        <begin position="1401"/>
        <end position="1418"/>
    </location>
</feature>
<feature type="compositionally biased region" description="Basic and acidic residues" evidence="1">
    <location>
        <begin position="824"/>
        <end position="837"/>
    </location>
</feature>
<feature type="region of interest" description="Disordered" evidence="1">
    <location>
        <begin position="999"/>
        <end position="1082"/>
    </location>
</feature>
<feature type="compositionally biased region" description="Basic residues" evidence="1">
    <location>
        <begin position="1262"/>
        <end position="1278"/>
    </location>
</feature>
<feature type="compositionally biased region" description="Basic and acidic residues" evidence="1">
    <location>
        <begin position="143"/>
        <end position="166"/>
    </location>
</feature>
<feature type="compositionally biased region" description="Basic residues" evidence="1">
    <location>
        <begin position="209"/>
        <end position="225"/>
    </location>
</feature>
<name>A0A6U3RNK1_9STRA</name>
<feature type="compositionally biased region" description="Low complexity" evidence="1">
    <location>
        <begin position="478"/>
        <end position="491"/>
    </location>
</feature>
<feature type="compositionally biased region" description="Basic residues" evidence="1">
    <location>
        <begin position="734"/>
        <end position="746"/>
    </location>
</feature>
<feature type="compositionally biased region" description="Gly residues" evidence="1">
    <location>
        <begin position="956"/>
        <end position="967"/>
    </location>
</feature>
<feature type="compositionally biased region" description="Pro residues" evidence="1">
    <location>
        <begin position="269"/>
        <end position="279"/>
    </location>
</feature>
<feature type="compositionally biased region" description="Polar residues" evidence="1">
    <location>
        <begin position="331"/>
        <end position="340"/>
    </location>
</feature>
<dbReference type="EMBL" id="HBGN01019594">
    <property type="protein sequence ID" value="CAD9332741.1"/>
    <property type="molecule type" value="Transcribed_RNA"/>
</dbReference>
<feature type="region of interest" description="Disordered" evidence="1">
    <location>
        <begin position="644"/>
        <end position="931"/>
    </location>
</feature>
<feature type="compositionally biased region" description="Pro residues" evidence="1">
    <location>
        <begin position="369"/>
        <end position="397"/>
    </location>
</feature>
<proteinExistence type="predicted"/>
<feature type="compositionally biased region" description="Gly residues" evidence="1">
    <location>
        <begin position="1385"/>
        <end position="1396"/>
    </location>
</feature>
<feature type="region of interest" description="Disordered" evidence="1">
    <location>
        <begin position="124"/>
        <end position="609"/>
    </location>
</feature>
<evidence type="ECO:0000256" key="1">
    <source>
        <dbReference type="SAM" id="MobiDB-lite"/>
    </source>
</evidence>
<feature type="compositionally biased region" description="Low complexity" evidence="1">
    <location>
        <begin position="512"/>
        <end position="544"/>
    </location>
</feature>
<sequence>MVSERIIMKRESLSLLDDPEEGTHENAKVSVTSAIDAEASAAEKAEADAIATAAAVEDAVMMSIDEADIEAAPSMTSININMNDDDDEGVMISLSASTDSGSGGGCGAICDVQASELENEGMTELKQKKEDCGDSRTSTLSDKLVEHEGKHKIKDEDESVKKERQCDAPTSSSSLSKSARASERDQHRSRQRAHSSSQLSNGSSSTKGSGKHSNSRAGNKKKPTKKQSSSYNDRRAPPSHHRQQPPPNGYHHQFPNGGPRSMPPHHHGPPPPPGPPPPHASQYHGHPPPHSHYPAGPHMPHTGPHPPLGTQSYYQAYPRQGHPYPAPPPGQSSAPWTSQSHHPPPPHPQAGPGGHMSHGPPGPHHMQGHPPPHPHGHPGGPPHGPHVPPYHAPPQGAPHPRHQYMPHQQGPPHPHGHGQGGYHPPHPFQGGSGPPHSHGGSTYPQQKTVSSSLRGGRSAGASSSSISAKSKKNKQDDSNISSNASSSSSASTHRRKRTIDGMEIDSNRNLPFSSSAFVVHRSSSNASTCSTATAGNNTSAETSALTEESPKKKHLLPPRGSGSAPNSPYQTSTNTSLFARLGCHDDDDHRPIRRGHRRQTSGASTASSLSIGGLSMASMGTAHTHDPHRDADADGKDAVIIASTKRRKSHANQSRSSTFDNEGSPYKQRLSDSTRNGGGSSSSYHGLRSTASRDSDSAAHGGTSGGSSIAPPPPRPSYICTSHEDEATPSSSNTKHRRYNHHHRRVSSSGNSTLTSNTRTSRGSSSRNTTRSTENIEGSNGNNLFAVSTSPINHMENSVNNGVTPITKNTAASSSECPGIISERAGDNDIDSPRCEPVDFTLHRQRSREDSNSLDEMNESYFEDKLESHSSSAFEKPTNRSSSSDRSPLRHSRSNSGSSSIRHVPSIDGGADTPSLPDIMMNSDDQGSATDMMTDKHLLNRHLRGQSFTPLPHIGNGNGNGSQGGDGRSSKNASPTFNPQALSIASQLSWSIAGDTPALGDIADWDDDERPGDFPSGEKPSPQNAHSTSRRRSDSTHSGASTPSNRFSPFWPRDDDPSSGNKQNVHKKNGSPSNASIGGRGDREYDSILRLTALTPNSEVADMDTDADLDPLGGKTTPLPIFYDRPQDGSVGTHECNNAQEERENRHHGGSMERPQHHRGRSGSPRSRYCNDQGMYSNSSDRMNKGNSYYRSRPGGRDSGAGNASSGGPPPPSPRHPQHGDPEHIHHMFLTNGGRERPDGPKSMPSPHQSSSGGLQSDRGPQHSHHHGSPVGPRHHGLRSPGQYPHRSPMPVPSSSFDQRDPDFRRRDDMHGRAGERRDGPPADYYGSPGGNMFGSPHHHMGGPPNDRVRNLRGRGPPSHLAPPPLHIPHHMPSSHHHNLTSPLVGGGGMRWGGLGSPATPHHHAHHSHHGPHGHGPLHMHMDLPNSKRKCVPLKPPIPSKFQGDMEKVKNAQVPEFNSLVNFPAHISQKQSMNIPDGMRCCVMCGQACPCSVSNKNKGKGTGKSGGSGANGKGSNGTGGGLTPLGNNGQASSSAPPKGGANGAGNYAIIPTQNKGLCTLCDVNVWVVVSSGLEIKWCKGCKNFRPWAAFGDKGLATKCVRCRERQREKYALLKEEKEKARLSGKANGTSKVTTKSVTDD</sequence>
<feature type="compositionally biased region" description="Polar residues" evidence="1">
    <location>
        <begin position="1174"/>
        <end position="1190"/>
    </location>
</feature>
<feature type="compositionally biased region" description="Low complexity" evidence="1">
    <location>
        <begin position="450"/>
        <end position="468"/>
    </location>
</feature>
<feature type="compositionally biased region" description="Low complexity" evidence="1">
    <location>
        <begin position="292"/>
        <end position="302"/>
    </location>
</feature>
<feature type="compositionally biased region" description="Low complexity" evidence="1">
    <location>
        <begin position="194"/>
        <end position="208"/>
    </location>
</feature>
<organism evidence="2">
    <name type="scientific">Ditylum brightwellii</name>
    <dbReference type="NCBI Taxonomy" id="49249"/>
    <lineage>
        <taxon>Eukaryota</taxon>
        <taxon>Sar</taxon>
        <taxon>Stramenopiles</taxon>
        <taxon>Ochrophyta</taxon>
        <taxon>Bacillariophyta</taxon>
        <taxon>Mediophyceae</taxon>
        <taxon>Lithodesmiophycidae</taxon>
        <taxon>Lithodesmiales</taxon>
        <taxon>Lithodesmiaceae</taxon>
        <taxon>Ditylum</taxon>
    </lineage>
</organism>
<evidence type="ECO:0000313" key="2">
    <source>
        <dbReference type="EMBL" id="CAD9332741.1"/>
    </source>
</evidence>
<feature type="region of interest" description="Disordered" evidence="1">
    <location>
        <begin position="946"/>
        <end position="978"/>
    </location>
</feature>
<feature type="compositionally biased region" description="Basic and acidic residues" evidence="1">
    <location>
        <begin position="1140"/>
        <end position="1155"/>
    </location>
</feature>
<feature type="compositionally biased region" description="Low complexity" evidence="1">
    <location>
        <begin position="747"/>
        <end position="773"/>
    </location>
</feature>
<feature type="compositionally biased region" description="Polar residues" evidence="1">
    <location>
        <begin position="1626"/>
        <end position="1640"/>
    </location>
</feature>
<feature type="compositionally biased region" description="Polar residues" evidence="1">
    <location>
        <begin position="775"/>
        <end position="816"/>
    </location>
</feature>
<feature type="compositionally biased region" description="Gly residues" evidence="1">
    <location>
        <begin position="1500"/>
        <end position="1523"/>
    </location>
</feature>